<protein>
    <submittedName>
        <fullName evidence="2">Uncharacterized protein</fullName>
    </submittedName>
</protein>
<organism evidence="1 2">
    <name type="scientific">Heterorhabditis bacteriophora</name>
    <name type="common">Entomopathogenic nematode worm</name>
    <dbReference type="NCBI Taxonomy" id="37862"/>
    <lineage>
        <taxon>Eukaryota</taxon>
        <taxon>Metazoa</taxon>
        <taxon>Ecdysozoa</taxon>
        <taxon>Nematoda</taxon>
        <taxon>Chromadorea</taxon>
        <taxon>Rhabditida</taxon>
        <taxon>Rhabditina</taxon>
        <taxon>Rhabditomorpha</taxon>
        <taxon>Strongyloidea</taxon>
        <taxon>Heterorhabditidae</taxon>
        <taxon>Heterorhabditis</taxon>
    </lineage>
</organism>
<evidence type="ECO:0000313" key="1">
    <source>
        <dbReference type="Proteomes" id="UP000095283"/>
    </source>
</evidence>
<keyword evidence="1" id="KW-1185">Reference proteome</keyword>
<dbReference type="AlphaFoldDB" id="A0A1I7XVS4"/>
<dbReference type="Proteomes" id="UP000095283">
    <property type="component" value="Unplaced"/>
</dbReference>
<evidence type="ECO:0000313" key="2">
    <source>
        <dbReference type="WBParaSite" id="Hba_21672"/>
    </source>
</evidence>
<name>A0A1I7XVS4_HETBA</name>
<accession>A0A1I7XVS4</accession>
<sequence length="42" mass="4940">MTGRTLEESNLELTAFKLSSKRRPFNSYSLFTINLIAYYLHL</sequence>
<dbReference type="WBParaSite" id="Hba_21672">
    <property type="protein sequence ID" value="Hba_21672"/>
    <property type="gene ID" value="Hba_21672"/>
</dbReference>
<reference evidence="2" key="1">
    <citation type="submission" date="2016-11" db="UniProtKB">
        <authorList>
            <consortium name="WormBaseParasite"/>
        </authorList>
    </citation>
    <scope>IDENTIFICATION</scope>
</reference>
<proteinExistence type="predicted"/>